<feature type="compositionally biased region" description="Polar residues" evidence="13">
    <location>
        <begin position="1"/>
        <end position="25"/>
    </location>
</feature>
<keyword evidence="10 12" id="KW-1133">Transmembrane helix</keyword>
<feature type="transmembrane region" description="Helical" evidence="12">
    <location>
        <begin position="443"/>
        <end position="463"/>
    </location>
</feature>
<dbReference type="STRING" id="1151754.M9MEU8"/>
<name>M9MEU8_PSEA3</name>
<dbReference type="InterPro" id="IPR007315">
    <property type="entry name" value="PIG-V/Gpi18"/>
</dbReference>
<dbReference type="GO" id="GO:0004376">
    <property type="term" value="F:GPI mannosyltransferase activity"/>
    <property type="evidence" value="ECO:0007669"/>
    <property type="project" value="InterPro"/>
</dbReference>
<reference evidence="15" key="1">
    <citation type="journal article" date="2013" name="Genome Announc.">
        <title>Genome sequence of the basidiomycetous yeast Pseudozyma antarctica T-34, a producer of the glycolipid biosurfactants mannosylerythritol lipids.</title>
        <authorList>
            <person name="Morita T."/>
            <person name="Koike H."/>
            <person name="Koyama Y."/>
            <person name="Hagiwara H."/>
            <person name="Ito E."/>
            <person name="Fukuoka T."/>
            <person name="Imura T."/>
            <person name="Machida M."/>
            <person name="Kitamoto D."/>
        </authorList>
    </citation>
    <scope>NUCLEOTIDE SEQUENCE [LARGE SCALE GENOMIC DNA]</scope>
    <source>
        <strain evidence="15">T-34</strain>
    </source>
</reference>
<feature type="region of interest" description="Disordered" evidence="13">
    <location>
        <begin position="1"/>
        <end position="48"/>
    </location>
</feature>
<keyword evidence="7 12" id="KW-0808">Transferase</keyword>
<evidence type="ECO:0000256" key="4">
    <source>
        <dbReference type="ARBA" id="ARBA00013795"/>
    </source>
</evidence>
<accession>M9MEU8</accession>
<evidence type="ECO:0000256" key="6">
    <source>
        <dbReference type="ARBA" id="ARBA00022676"/>
    </source>
</evidence>
<comment type="similarity">
    <text evidence="3 12">Belongs to the PIGV family.</text>
</comment>
<protein>
    <recommendedName>
        <fullName evidence="4 12">GPI mannosyltransferase 2</fullName>
        <ecNumber evidence="12">2.4.1.-</ecNumber>
    </recommendedName>
</protein>
<dbReference type="UniPathway" id="UPA00196"/>
<dbReference type="PANTHER" id="PTHR12468:SF2">
    <property type="entry name" value="GPI MANNOSYLTRANSFERASE 2"/>
    <property type="match status" value="1"/>
</dbReference>
<evidence type="ECO:0000256" key="13">
    <source>
        <dbReference type="SAM" id="MobiDB-lite"/>
    </source>
</evidence>
<evidence type="ECO:0000313" key="15">
    <source>
        <dbReference type="Proteomes" id="UP000011976"/>
    </source>
</evidence>
<dbReference type="OrthoDB" id="10252502at2759"/>
<evidence type="ECO:0000256" key="7">
    <source>
        <dbReference type="ARBA" id="ARBA00022679"/>
    </source>
</evidence>
<feature type="transmembrane region" description="Helical" evidence="12">
    <location>
        <begin position="210"/>
        <end position="230"/>
    </location>
</feature>
<dbReference type="GO" id="GO:0005789">
    <property type="term" value="C:endoplasmic reticulum membrane"/>
    <property type="evidence" value="ECO:0007669"/>
    <property type="project" value="UniProtKB-SubCell"/>
</dbReference>
<comment type="subcellular location">
    <subcellularLocation>
        <location evidence="1 12">Endoplasmic reticulum membrane</location>
        <topology evidence="1 12">Multi-pass membrane protein</topology>
    </subcellularLocation>
</comment>
<feature type="transmembrane region" description="Helical" evidence="12">
    <location>
        <begin position="366"/>
        <end position="384"/>
    </location>
</feature>
<evidence type="ECO:0000256" key="3">
    <source>
        <dbReference type="ARBA" id="ARBA00008698"/>
    </source>
</evidence>
<keyword evidence="11 12" id="KW-0472">Membrane</keyword>
<feature type="compositionally biased region" description="Polar residues" evidence="13">
    <location>
        <begin position="33"/>
        <end position="42"/>
    </location>
</feature>
<dbReference type="GO" id="GO:0000009">
    <property type="term" value="F:alpha-1,6-mannosyltransferase activity"/>
    <property type="evidence" value="ECO:0007669"/>
    <property type="project" value="InterPro"/>
</dbReference>
<dbReference type="EC" id="2.4.1.-" evidence="12"/>
<evidence type="ECO:0000256" key="8">
    <source>
        <dbReference type="ARBA" id="ARBA00022692"/>
    </source>
</evidence>
<feature type="transmembrane region" description="Helical" evidence="12">
    <location>
        <begin position="299"/>
        <end position="321"/>
    </location>
</feature>
<comment type="pathway">
    <text evidence="2 12">Glycolipid biosynthesis; glycosylphosphatidylinositol-anchor biosynthesis.</text>
</comment>
<keyword evidence="9 12" id="KW-0256">Endoplasmic reticulum</keyword>
<dbReference type="Proteomes" id="UP000011976">
    <property type="component" value="Unassembled WGS sequence"/>
</dbReference>
<feature type="transmembrane region" description="Helical" evidence="12">
    <location>
        <begin position="470"/>
        <end position="489"/>
    </location>
</feature>
<dbReference type="GO" id="GO:0031501">
    <property type="term" value="C:mannosyltransferase complex"/>
    <property type="evidence" value="ECO:0007669"/>
    <property type="project" value="TreeGrafter"/>
</dbReference>
<gene>
    <name evidence="14" type="ORF">PANT_16d00058</name>
</gene>
<organism evidence="14 15">
    <name type="scientific">Pseudozyma antarctica (strain T-34)</name>
    <name type="common">Yeast</name>
    <name type="synonym">Candida antarctica</name>
    <dbReference type="NCBI Taxonomy" id="1151754"/>
    <lineage>
        <taxon>Eukaryota</taxon>
        <taxon>Fungi</taxon>
        <taxon>Dikarya</taxon>
        <taxon>Basidiomycota</taxon>
        <taxon>Ustilaginomycotina</taxon>
        <taxon>Ustilaginomycetes</taxon>
        <taxon>Ustilaginales</taxon>
        <taxon>Ustilaginaceae</taxon>
        <taxon>Moesziomyces</taxon>
    </lineage>
</organism>
<proteinExistence type="inferred from homology"/>
<evidence type="ECO:0000256" key="5">
    <source>
        <dbReference type="ARBA" id="ARBA00022502"/>
    </source>
</evidence>
<keyword evidence="6 12" id="KW-0328">Glycosyltransferase</keyword>
<evidence type="ECO:0000256" key="9">
    <source>
        <dbReference type="ARBA" id="ARBA00022824"/>
    </source>
</evidence>
<comment type="function">
    <text evidence="12">Mannosyltransferase involved in glycosylphosphatidylinositol-anchor biosynthesis.</text>
</comment>
<evidence type="ECO:0000256" key="11">
    <source>
        <dbReference type="ARBA" id="ARBA00023136"/>
    </source>
</evidence>
<evidence type="ECO:0000256" key="1">
    <source>
        <dbReference type="ARBA" id="ARBA00004477"/>
    </source>
</evidence>
<evidence type="ECO:0000313" key="14">
    <source>
        <dbReference type="EMBL" id="GAC75598.1"/>
    </source>
</evidence>
<feature type="transmembrane region" description="Helical" evidence="12">
    <location>
        <begin position="263"/>
        <end position="287"/>
    </location>
</feature>
<feature type="transmembrane region" description="Helical" evidence="12">
    <location>
        <begin position="417"/>
        <end position="437"/>
    </location>
</feature>
<evidence type="ECO:0000256" key="12">
    <source>
        <dbReference type="RuleBase" id="RU363112"/>
    </source>
</evidence>
<dbReference type="PANTHER" id="PTHR12468">
    <property type="entry name" value="GPI MANNOSYLTRANSFERASE 2"/>
    <property type="match status" value="1"/>
</dbReference>
<dbReference type="Pfam" id="PF04188">
    <property type="entry name" value="Mannosyl_trans2"/>
    <property type="match status" value="1"/>
</dbReference>
<keyword evidence="5 12" id="KW-0337">GPI-anchor biosynthesis</keyword>
<evidence type="ECO:0000256" key="2">
    <source>
        <dbReference type="ARBA" id="ARBA00004687"/>
    </source>
</evidence>
<feature type="transmembrane region" description="Helical" evidence="12">
    <location>
        <begin position="178"/>
        <end position="198"/>
    </location>
</feature>
<evidence type="ECO:0000256" key="10">
    <source>
        <dbReference type="ARBA" id="ARBA00022989"/>
    </source>
</evidence>
<dbReference type="EMBL" id="DF196782">
    <property type="protein sequence ID" value="GAC75598.1"/>
    <property type="molecule type" value="Genomic_DNA"/>
</dbReference>
<sequence>MRSQTAPGSLSGSTTMGAQSMQRRTAGSKPPAATTTSGSTLVQDAAASKPPSRRQLVAAQTRLLRLSLWVRIASVGALILNAQLQQAFDTSHELLAFALDPNGAHGLSTGHFRWLLAFVRWDTVYFLAAASPTAAEGLHVGGYRWEHMLAFQPGIVALLRILGYVTPSLDGSWSPTSAMLLAAALANVAAVVAPLLLFRLTLRVTEQIELATAAAVLSVFAPSAATTLSAPTPEPFFSAASLAGMLCLEQARLGWTRLLAASVWFGVATAFRANGTLLIGYTAYKLLAQARTHGFAKAALQLAVSAAVCVSPTVLFQTWAYGRFCLAEGGRPWCSAVPPSVYAFVQAEYWHVGWLRYWEVAQLPNFALAAPVLVAIVATARLYYRTSSRAQLLASLLAAHPPAQRRLGFTLSSVPRAVPYVVHGLVLAVVLLFASHVQIALRLATPGGMPMVWWGLAHAVLYARPWLRPLVLSYLGIQMCVSCVLYAGFYPPA</sequence>
<dbReference type="GO" id="GO:0006506">
    <property type="term" value="P:GPI anchor biosynthetic process"/>
    <property type="evidence" value="ECO:0007669"/>
    <property type="project" value="UniProtKB-UniPathway"/>
</dbReference>
<dbReference type="AlphaFoldDB" id="M9MEU8"/>
<keyword evidence="8 12" id="KW-0812">Transmembrane</keyword>